<protein>
    <submittedName>
        <fullName evidence="2">Uncharacterized protein</fullName>
    </submittedName>
</protein>
<evidence type="ECO:0000256" key="1">
    <source>
        <dbReference type="SAM" id="Phobius"/>
    </source>
</evidence>
<sequence>MESTKGTRVHLLLYSFLYFSPPHGLLDLLKYFFHLVLLCLRLVLYHLIVLACMRDLLVILIGRDSTILLCHLSHQGFDGGDRGCVVGWGCSRSERLGNLGMEGMALAKEVVVDGLMIEPGRKMHKAVGVENPLRAKV</sequence>
<keyword evidence="1" id="KW-0472">Membrane</keyword>
<dbReference type="InParanoid" id="B9S2Z7"/>
<keyword evidence="3" id="KW-1185">Reference proteome</keyword>
<dbReference type="Proteomes" id="UP000008311">
    <property type="component" value="Unassembled WGS sequence"/>
</dbReference>
<gene>
    <name evidence="2" type="ORF">RCOM_1191410</name>
</gene>
<dbReference type="EMBL" id="EQ973855">
    <property type="protein sequence ID" value="EEF41982.1"/>
    <property type="molecule type" value="Genomic_DNA"/>
</dbReference>
<organism evidence="2 3">
    <name type="scientific">Ricinus communis</name>
    <name type="common">Castor bean</name>
    <dbReference type="NCBI Taxonomy" id="3988"/>
    <lineage>
        <taxon>Eukaryota</taxon>
        <taxon>Viridiplantae</taxon>
        <taxon>Streptophyta</taxon>
        <taxon>Embryophyta</taxon>
        <taxon>Tracheophyta</taxon>
        <taxon>Spermatophyta</taxon>
        <taxon>Magnoliopsida</taxon>
        <taxon>eudicotyledons</taxon>
        <taxon>Gunneridae</taxon>
        <taxon>Pentapetalae</taxon>
        <taxon>rosids</taxon>
        <taxon>fabids</taxon>
        <taxon>Malpighiales</taxon>
        <taxon>Euphorbiaceae</taxon>
        <taxon>Acalyphoideae</taxon>
        <taxon>Acalypheae</taxon>
        <taxon>Ricinus</taxon>
    </lineage>
</organism>
<feature type="transmembrane region" description="Helical" evidence="1">
    <location>
        <begin position="31"/>
        <end position="53"/>
    </location>
</feature>
<dbReference type="AlphaFoldDB" id="B9S2Z7"/>
<keyword evidence="1" id="KW-1133">Transmembrane helix</keyword>
<reference evidence="3" key="1">
    <citation type="journal article" date="2010" name="Nat. Biotechnol.">
        <title>Draft genome sequence of the oilseed species Ricinus communis.</title>
        <authorList>
            <person name="Chan A.P."/>
            <person name="Crabtree J."/>
            <person name="Zhao Q."/>
            <person name="Lorenzi H."/>
            <person name="Orvis J."/>
            <person name="Puiu D."/>
            <person name="Melake-Berhan A."/>
            <person name="Jones K.M."/>
            <person name="Redman J."/>
            <person name="Chen G."/>
            <person name="Cahoon E.B."/>
            <person name="Gedil M."/>
            <person name="Stanke M."/>
            <person name="Haas B.J."/>
            <person name="Wortman J.R."/>
            <person name="Fraser-Liggett C.M."/>
            <person name="Ravel J."/>
            <person name="Rabinowicz P.D."/>
        </authorList>
    </citation>
    <scope>NUCLEOTIDE SEQUENCE [LARGE SCALE GENOMIC DNA]</scope>
    <source>
        <strain evidence="3">cv. Hale</strain>
    </source>
</reference>
<accession>B9S2Z7</accession>
<evidence type="ECO:0000313" key="2">
    <source>
        <dbReference type="EMBL" id="EEF41982.1"/>
    </source>
</evidence>
<keyword evidence="1" id="KW-0812">Transmembrane</keyword>
<proteinExistence type="predicted"/>
<evidence type="ECO:0000313" key="3">
    <source>
        <dbReference type="Proteomes" id="UP000008311"/>
    </source>
</evidence>
<name>B9S2Z7_RICCO</name>